<dbReference type="HOGENOM" id="CLU_2942728_0_0_1"/>
<dbReference type="InParanoid" id="A0A0C3N2L2"/>
<evidence type="ECO:0000313" key="2">
    <source>
        <dbReference type="Proteomes" id="UP000054217"/>
    </source>
</evidence>
<name>A0A0C3N2L2_PISTI</name>
<reference evidence="2" key="2">
    <citation type="submission" date="2015-01" db="EMBL/GenBank/DDBJ databases">
        <title>Evolutionary Origins and Diversification of the Mycorrhizal Mutualists.</title>
        <authorList>
            <consortium name="DOE Joint Genome Institute"/>
            <consortium name="Mycorrhizal Genomics Consortium"/>
            <person name="Kohler A."/>
            <person name="Kuo A."/>
            <person name="Nagy L.G."/>
            <person name="Floudas D."/>
            <person name="Copeland A."/>
            <person name="Barry K.W."/>
            <person name="Cichocki N."/>
            <person name="Veneault-Fourrey C."/>
            <person name="LaButti K."/>
            <person name="Lindquist E.A."/>
            <person name="Lipzen A."/>
            <person name="Lundell T."/>
            <person name="Morin E."/>
            <person name="Murat C."/>
            <person name="Riley R."/>
            <person name="Ohm R."/>
            <person name="Sun H."/>
            <person name="Tunlid A."/>
            <person name="Henrissat B."/>
            <person name="Grigoriev I.V."/>
            <person name="Hibbett D.S."/>
            <person name="Martin F."/>
        </authorList>
    </citation>
    <scope>NUCLEOTIDE SEQUENCE [LARGE SCALE GENOMIC DNA]</scope>
    <source>
        <strain evidence="2">Marx 270</strain>
    </source>
</reference>
<sequence>LRDGAGRTYTYTSLAFSLSFPDCIRCESMLFIVVISGCHDISVYLTALLPSLLGFSGVYP</sequence>
<dbReference type="EMBL" id="KN832070">
    <property type="protein sequence ID" value="KIN95304.1"/>
    <property type="molecule type" value="Genomic_DNA"/>
</dbReference>
<protein>
    <submittedName>
        <fullName evidence="1">Uncharacterized protein</fullName>
    </submittedName>
</protein>
<organism evidence="1 2">
    <name type="scientific">Pisolithus tinctorius Marx 270</name>
    <dbReference type="NCBI Taxonomy" id="870435"/>
    <lineage>
        <taxon>Eukaryota</taxon>
        <taxon>Fungi</taxon>
        <taxon>Dikarya</taxon>
        <taxon>Basidiomycota</taxon>
        <taxon>Agaricomycotina</taxon>
        <taxon>Agaricomycetes</taxon>
        <taxon>Agaricomycetidae</taxon>
        <taxon>Boletales</taxon>
        <taxon>Sclerodermatineae</taxon>
        <taxon>Pisolithaceae</taxon>
        <taxon>Pisolithus</taxon>
    </lineage>
</organism>
<evidence type="ECO:0000313" key="1">
    <source>
        <dbReference type="EMBL" id="KIN95304.1"/>
    </source>
</evidence>
<gene>
    <name evidence="1" type="ORF">M404DRAFT_1007587</name>
</gene>
<proteinExistence type="predicted"/>
<feature type="non-terminal residue" evidence="1">
    <location>
        <position position="1"/>
    </location>
</feature>
<accession>A0A0C3N2L2</accession>
<dbReference type="Proteomes" id="UP000054217">
    <property type="component" value="Unassembled WGS sequence"/>
</dbReference>
<dbReference type="AlphaFoldDB" id="A0A0C3N2L2"/>
<keyword evidence="2" id="KW-1185">Reference proteome</keyword>
<reference evidence="1 2" key="1">
    <citation type="submission" date="2014-04" db="EMBL/GenBank/DDBJ databases">
        <authorList>
            <consortium name="DOE Joint Genome Institute"/>
            <person name="Kuo A."/>
            <person name="Kohler A."/>
            <person name="Costa M.D."/>
            <person name="Nagy L.G."/>
            <person name="Floudas D."/>
            <person name="Copeland A."/>
            <person name="Barry K.W."/>
            <person name="Cichocki N."/>
            <person name="Veneault-Fourrey C."/>
            <person name="LaButti K."/>
            <person name="Lindquist E.A."/>
            <person name="Lipzen A."/>
            <person name="Lundell T."/>
            <person name="Morin E."/>
            <person name="Murat C."/>
            <person name="Sun H."/>
            <person name="Tunlid A."/>
            <person name="Henrissat B."/>
            <person name="Grigoriev I.V."/>
            <person name="Hibbett D.S."/>
            <person name="Martin F."/>
            <person name="Nordberg H.P."/>
            <person name="Cantor M.N."/>
            <person name="Hua S.X."/>
        </authorList>
    </citation>
    <scope>NUCLEOTIDE SEQUENCE [LARGE SCALE GENOMIC DNA]</scope>
    <source>
        <strain evidence="1 2">Marx 270</strain>
    </source>
</reference>